<keyword evidence="1" id="KW-1133">Transmembrane helix</keyword>
<evidence type="ECO:0000313" key="2">
    <source>
        <dbReference type="EMBL" id="MDQ0323504.1"/>
    </source>
</evidence>
<protein>
    <submittedName>
        <fullName evidence="2">Uncharacterized protein</fullName>
    </submittedName>
</protein>
<gene>
    <name evidence="2" type="ORF">QO002_005710</name>
</gene>
<proteinExistence type="predicted"/>
<feature type="transmembrane region" description="Helical" evidence="1">
    <location>
        <begin position="36"/>
        <end position="54"/>
    </location>
</feature>
<keyword evidence="1" id="KW-0812">Transmembrane</keyword>
<evidence type="ECO:0000313" key="3">
    <source>
        <dbReference type="Proteomes" id="UP001230207"/>
    </source>
</evidence>
<keyword evidence="3" id="KW-1185">Reference proteome</keyword>
<comment type="caution">
    <text evidence="2">The sequence shown here is derived from an EMBL/GenBank/DDBJ whole genome shotgun (WGS) entry which is preliminary data.</text>
</comment>
<reference evidence="2 3" key="1">
    <citation type="submission" date="2023-07" db="EMBL/GenBank/DDBJ databases">
        <title>Genomic Encyclopedia of Type Strains, Phase IV (KMG-IV): sequencing the most valuable type-strain genomes for metagenomic binning, comparative biology and taxonomic classification.</title>
        <authorList>
            <person name="Goeker M."/>
        </authorList>
    </citation>
    <scope>NUCLEOTIDE SEQUENCE [LARGE SCALE GENOMIC DNA]</scope>
    <source>
        <strain evidence="2 3">DSM 1112</strain>
    </source>
</reference>
<evidence type="ECO:0000256" key="1">
    <source>
        <dbReference type="SAM" id="Phobius"/>
    </source>
</evidence>
<dbReference type="Proteomes" id="UP001230207">
    <property type="component" value="Unassembled WGS sequence"/>
</dbReference>
<name>A0ABU0BZ27_9HYPH</name>
<sequence>MLGVHSPEGNGALTATTYLIAELIRAANKLEKVEPAIPMMFLICSLCGFILTLWTRDFFNSLLRERSSF</sequence>
<organism evidence="2 3">
    <name type="scientific">Pararhizobium capsulatum DSM 1112</name>
    <dbReference type="NCBI Taxonomy" id="1121113"/>
    <lineage>
        <taxon>Bacteria</taxon>
        <taxon>Pseudomonadati</taxon>
        <taxon>Pseudomonadota</taxon>
        <taxon>Alphaproteobacteria</taxon>
        <taxon>Hyphomicrobiales</taxon>
        <taxon>Rhizobiaceae</taxon>
        <taxon>Rhizobium/Agrobacterium group</taxon>
        <taxon>Pararhizobium</taxon>
    </lineage>
</organism>
<keyword evidence="1" id="KW-0472">Membrane</keyword>
<dbReference type="EMBL" id="JAUSVF010000003">
    <property type="protein sequence ID" value="MDQ0323504.1"/>
    <property type="molecule type" value="Genomic_DNA"/>
</dbReference>
<accession>A0ABU0BZ27</accession>